<dbReference type="SUPFAM" id="SSF46894">
    <property type="entry name" value="C-terminal effector domain of the bipartite response regulators"/>
    <property type="match status" value="1"/>
</dbReference>
<name>A0A6M8U8N9_9GAMM</name>
<evidence type="ECO:0000256" key="2">
    <source>
        <dbReference type="ARBA" id="ARBA00023125"/>
    </source>
</evidence>
<dbReference type="InterPro" id="IPR036693">
    <property type="entry name" value="TF_LuxR_autoind-bd_dom_sf"/>
</dbReference>
<keyword evidence="2" id="KW-0238">DNA-binding</keyword>
<keyword evidence="6" id="KW-1185">Reference proteome</keyword>
<dbReference type="PRINTS" id="PR00038">
    <property type="entry name" value="HTHLUXR"/>
</dbReference>
<sequence length="247" mass="28031">MSSLFTDNAIITETLRDYIDRKLVAYGSPEYAYTVVHKKNPSNILIISSYPDEWVDIYRASNLHHIDPVVLTAFRRTSPFSWDENITLMSDLKLTKIFSMSKKYNIVNGYTFVLHDHMNNLALLSLIIDNNVKEGLEDNVVANRNALQMLLIEINEQMHMLNRDASPARQSQREAGADKAIFSPRENEILYWASMGKTYAEIAVIAGISTRTVKFHMGNVVSKLGVNNARQAIRLGVELELIKPELS</sequence>
<evidence type="ECO:0000313" key="5">
    <source>
        <dbReference type="EMBL" id="QKJ86039.1"/>
    </source>
</evidence>
<dbReference type="Pfam" id="PF03472">
    <property type="entry name" value="Autoind_bind"/>
    <property type="match status" value="1"/>
</dbReference>
<reference evidence="5 6" key="1">
    <citation type="submission" date="2020-06" db="EMBL/GenBank/DDBJ databases">
        <title>Genome sequence of Paramixta manurensis strain PD-1.</title>
        <authorList>
            <person name="Lee C.W."/>
            <person name="Kim J."/>
        </authorList>
    </citation>
    <scope>NUCLEOTIDE SEQUENCE [LARGE SCALE GENOMIC DNA]</scope>
    <source>
        <strain evidence="5 6">PD-1</strain>
    </source>
</reference>
<evidence type="ECO:0000313" key="6">
    <source>
        <dbReference type="Proteomes" id="UP000505325"/>
    </source>
</evidence>
<dbReference type="GO" id="GO:0006355">
    <property type="term" value="P:regulation of DNA-templated transcription"/>
    <property type="evidence" value="ECO:0007669"/>
    <property type="project" value="InterPro"/>
</dbReference>
<dbReference type="Pfam" id="PF00196">
    <property type="entry name" value="GerE"/>
    <property type="match status" value="1"/>
</dbReference>
<evidence type="ECO:0000259" key="4">
    <source>
        <dbReference type="PROSITE" id="PS50043"/>
    </source>
</evidence>
<dbReference type="InterPro" id="IPR005143">
    <property type="entry name" value="TF_LuxR_autoind-bd_dom"/>
</dbReference>
<dbReference type="InterPro" id="IPR036388">
    <property type="entry name" value="WH-like_DNA-bd_sf"/>
</dbReference>
<dbReference type="Gene3D" id="3.30.450.80">
    <property type="entry name" value="Transcription factor LuxR-like, autoinducer-binding domain"/>
    <property type="match status" value="1"/>
</dbReference>
<protein>
    <submittedName>
        <fullName evidence="5">LuxR family transcriptional regulator</fullName>
    </submittedName>
</protein>
<keyword evidence="3" id="KW-0804">Transcription</keyword>
<evidence type="ECO:0000256" key="3">
    <source>
        <dbReference type="ARBA" id="ARBA00023163"/>
    </source>
</evidence>
<accession>A0A6M8U8N9</accession>
<dbReference type="EMBL" id="CP054212">
    <property type="protein sequence ID" value="QKJ86039.1"/>
    <property type="molecule type" value="Genomic_DNA"/>
</dbReference>
<evidence type="ECO:0000256" key="1">
    <source>
        <dbReference type="ARBA" id="ARBA00023015"/>
    </source>
</evidence>
<dbReference type="AlphaFoldDB" id="A0A6M8U8N9"/>
<dbReference type="PANTHER" id="PTHR44688">
    <property type="entry name" value="DNA-BINDING TRANSCRIPTIONAL ACTIVATOR DEVR_DOSR"/>
    <property type="match status" value="1"/>
</dbReference>
<feature type="domain" description="HTH luxR-type" evidence="4">
    <location>
        <begin position="175"/>
        <end position="240"/>
    </location>
</feature>
<dbReference type="PANTHER" id="PTHR44688:SF16">
    <property type="entry name" value="DNA-BINDING TRANSCRIPTIONAL ACTIVATOR DEVR_DOSR"/>
    <property type="match status" value="1"/>
</dbReference>
<dbReference type="SMART" id="SM00421">
    <property type="entry name" value="HTH_LUXR"/>
    <property type="match status" value="1"/>
</dbReference>
<dbReference type="InterPro" id="IPR016032">
    <property type="entry name" value="Sig_transdc_resp-reg_C-effctor"/>
</dbReference>
<dbReference type="GO" id="GO:0003677">
    <property type="term" value="F:DNA binding"/>
    <property type="evidence" value="ECO:0007669"/>
    <property type="project" value="UniProtKB-KW"/>
</dbReference>
<proteinExistence type="predicted"/>
<dbReference type="RefSeq" id="WP_173633080.1">
    <property type="nucleotide sequence ID" value="NZ_CP054212.1"/>
</dbReference>
<dbReference type="SUPFAM" id="SSF75516">
    <property type="entry name" value="Pheromone-binding domain of LuxR-like quorum-sensing transcription factors"/>
    <property type="match status" value="1"/>
</dbReference>
<gene>
    <name evidence="5" type="ORF">PMPD1_1073</name>
</gene>
<dbReference type="KEGG" id="pmak:PMPD1_1073"/>
<dbReference type="InterPro" id="IPR000792">
    <property type="entry name" value="Tscrpt_reg_LuxR_C"/>
</dbReference>
<dbReference type="Gene3D" id="1.10.10.10">
    <property type="entry name" value="Winged helix-like DNA-binding domain superfamily/Winged helix DNA-binding domain"/>
    <property type="match status" value="1"/>
</dbReference>
<organism evidence="5 6">
    <name type="scientific">Paramixta manurensis</name>
    <dbReference type="NCBI Taxonomy" id="2740817"/>
    <lineage>
        <taxon>Bacteria</taxon>
        <taxon>Pseudomonadati</taxon>
        <taxon>Pseudomonadota</taxon>
        <taxon>Gammaproteobacteria</taxon>
        <taxon>Enterobacterales</taxon>
        <taxon>Erwiniaceae</taxon>
        <taxon>Paramixta</taxon>
    </lineage>
</organism>
<dbReference type="Proteomes" id="UP000505325">
    <property type="component" value="Chromosome"/>
</dbReference>
<dbReference type="PROSITE" id="PS50043">
    <property type="entry name" value="HTH_LUXR_2"/>
    <property type="match status" value="1"/>
</dbReference>
<keyword evidence="1" id="KW-0805">Transcription regulation</keyword>
<dbReference type="CDD" id="cd06170">
    <property type="entry name" value="LuxR_C_like"/>
    <property type="match status" value="1"/>
</dbReference>